<keyword evidence="3" id="KW-1185">Reference proteome</keyword>
<dbReference type="EMBL" id="UYJE01010284">
    <property type="protein sequence ID" value="VDI81577.1"/>
    <property type="molecule type" value="Genomic_DNA"/>
</dbReference>
<evidence type="ECO:0000313" key="2">
    <source>
        <dbReference type="EMBL" id="VDI81577.1"/>
    </source>
</evidence>
<proteinExistence type="predicted"/>
<keyword evidence="1" id="KW-0732">Signal</keyword>
<reference evidence="2" key="1">
    <citation type="submission" date="2018-11" db="EMBL/GenBank/DDBJ databases">
        <authorList>
            <person name="Alioto T."/>
            <person name="Alioto T."/>
        </authorList>
    </citation>
    <scope>NUCLEOTIDE SEQUENCE</scope>
</reference>
<dbReference type="OrthoDB" id="10285831at2759"/>
<evidence type="ECO:0000313" key="3">
    <source>
        <dbReference type="Proteomes" id="UP000596742"/>
    </source>
</evidence>
<comment type="caution">
    <text evidence="2">The sequence shown here is derived from an EMBL/GenBank/DDBJ whole genome shotgun (WGS) entry which is preliminary data.</text>
</comment>
<dbReference type="Proteomes" id="UP000596742">
    <property type="component" value="Unassembled WGS sequence"/>
</dbReference>
<accession>A0A8B6HLR0</accession>
<protein>
    <submittedName>
        <fullName evidence="2">Uncharacterized protein</fullName>
    </submittedName>
</protein>
<dbReference type="AlphaFoldDB" id="A0A8B6HLR0"/>
<sequence length="316" mass="35258">MDETISVFIILNILTVVYGVCDRNAISNCILALQPLSNTGSLPDAHSVCELVSTFKTCIAPHKAACEGDDVMFGVNSIETSVFSLCGENKAEDDCSLEKIMECNQLFVGQNLNSLEHYPTEHQLEKICSVMDVFHECTGPVMECANITKEIPQFDQYRKGLKTVRDISNFVCGDHFRTGYIKFGKECFESERYINAARNCGNQYVEKAPIIEAETQQPPVNTVCKRIHGMFDCVGNVIRRLCSQDAFEFFDWTKIKYIDIISKRVNCSLSGTTQTPAVQSDGRSANIKSSQLNKGSTHSVITYMWTGCLLLLCFAI</sequence>
<feature type="signal peptide" evidence="1">
    <location>
        <begin position="1"/>
        <end position="19"/>
    </location>
</feature>
<organism evidence="2 3">
    <name type="scientific">Mytilus galloprovincialis</name>
    <name type="common">Mediterranean mussel</name>
    <dbReference type="NCBI Taxonomy" id="29158"/>
    <lineage>
        <taxon>Eukaryota</taxon>
        <taxon>Metazoa</taxon>
        <taxon>Spiralia</taxon>
        <taxon>Lophotrochozoa</taxon>
        <taxon>Mollusca</taxon>
        <taxon>Bivalvia</taxon>
        <taxon>Autobranchia</taxon>
        <taxon>Pteriomorphia</taxon>
        <taxon>Mytilida</taxon>
        <taxon>Mytiloidea</taxon>
        <taxon>Mytilidae</taxon>
        <taxon>Mytilinae</taxon>
        <taxon>Mytilus</taxon>
    </lineage>
</organism>
<evidence type="ECO:0000256" key="1">
    <source>
        <dbReference type="SAM" id="SignalP"/>
    </source>
</evidence>
<name>A0A8B6HLR0_MYTGA</name>
<gene>
    <name evidence="2" type="ORF">MGAL_10B012855</name>
</gene>
<feature type="chain" id="PRO_5032274879" evidence="1">
    <location>
        <begin position="20"/>
        <end position="316"/>
    </location>
</feature>